<reference evidence="1 2" key="1">
    <citation type="submission" date="2017-10" db="EMBL/GenBank/DDBJ databases">
        <title>The draft genome sequence of Lewinella nigricans NBRC 102662.</title>
        <authorList>
            <person name="Wang K."/>
        </authorList>
    </citation>
    <scope>NUCLEOTIDE SEQUENCE [LARGE SCALE GENOMIC DNA]</scope>
    <source>
        <strain evidence="1 2">NBRC 102662</strain>
    </source>
</reference>
<evidence type="ECO:0000313" key="1">
    <source>
        <dbReference type="EMBL" id="PHN03479.1"/>
    </source>
</evidence>
<organism evidence="1 2">
    <name type="scientific">Flavilitoribacter nigricans (strain ATCC 23147 / DSM 23189 / NBRC 102662 / NCIMB 1420 / SS-2)</name>
    <name type="common">Lewinella nigricans</name>
    <dbReference type="NCBI Taxonomy" id="1122177"/>
    <lineage>
        <taxon>Bacteria</taxon>
        <taxon>Pseudomonadati</taxon>
        <taxon>Bacteroidota</taxon>
        <taxon>Saprospiria</taxon>
        <taxon>Saprospirales</taxon>
        <taxon>Lewinellaceae</taxon>
        <taxon>Flavilitoribacter</taxon>
    </lineage>
</organism>
<gene>
    <name evidence="1" type="ORF">CRP01_26105</name>
</gene>
<protein>
    <submittedName>
        <fullName evidence="1">Uncharacterized protein</fullName>
    </submittedName>
</protein>
<accession>A0A2D0N5P5</accession>
<sequence>MGAWLLQGCMADIRTPLIEREGITASNTARGKMLLEKAWKKQGLDQLQQHRTYSFQGKDVWKGLMGKLGKPWPEAEVDLQFRYAIGTFDSQVSFLSGSRTGERAGLQSWRYYEVDPEGTLTFTNYNERIGFGLSAYQYFFELPDRMLRAPIISYAGEREFRGQWYDQVFVSWEQPEPHREHDQYVLWINRETGLLEFALYTLRETYLKMPGASAFYGSIQFADWQDIDGILIPHRQIVYLNRPKKKPEQHLHQLEIRDFAFDDFPQDQLYPDPALEKLGDDKLVSGN</sequence>
<dbReference type="AlphaFoldDB" id="A0A2D0N5P5"/>
<keyword evidence="2" id="KW-1185">Reference proteome</keyword>
<evidence type="ECO:0000313" key="2">
    <source>
        <dbReference type="Proteomes" id="UP000223913"/>
    </source>
</evidence>
<dbReference type="EMBL" id="PDUD01000031">
    <property type="protein sequence ID" value="PHN03479.1"/>
    <property type="molecule type" value="Genomic_DNA"/>
</dbReference>
<comment type="caution">
    <text evidence="1">The sequence shown here is derived from an EMBL/GenBank/DDBJ whole genome shotgun (WGS) entry which is preliminary data.</text>
</comment>
<dbReference type="Proteomes" id="UP000223913">
    <property type="component" value="Unassembled WGS sequence"/>
</dbReference>
<proteinExistence type="predicted"/>
<name>A0A2D0N5P5_FLAN2</name>